<evidence type="ECO:0000256" key="2">
    <source>
        <dbReference type="ARBA" id="ARBA00023002"/>
    </source>
</evidence>
<dbReference type="PRINTS" id="PR00081">
    <property type="entry name" value="GDHRDH"/>
</dbReference>
<feature type="region of interest" description="Disordered" evidence="4">
    <location>
        <begin position="427"/>
        <end position="482"/>
    </location>
</feature>
<dbReference type="Pfam" id="PF00106">
    <property type="entry name" value="adh_short"/>
    <property type="match status" value="1"/>
</dbReference>
<protein>
    <recommendedName>
        <fullName evidence="6">Myb-like domain-containing protein</fullName>
    </recommendedName>
</protein>
<dbReference type="PANTHER" id="PTHR43899:SF13">
    <property type="entry name" value="RH59310P"/>
    <property type="match status" value="1"/>
</dbReference>
<dbReference type="Proteomes" id="UP001234178">
    <property type="component" value="Unassembled WGS sequence"/>
</dbReference>
<keyword evidence="3" id="KW-0175">Coiled coil</keyword>
<dbReference type="PANTHER" id="PTHR43899">
    <property type="entry name" value="RH59310P"/>
    <property type="match status" value="1"/>
</dbReference>
<accession>A0ABQ9ZR67</accession>
<gene>
    <name evidence="7" type="ORF">OUZ56_030403</name>
</gene>
<evidence type="ECO:0000256" key="5">
    <source>
        <dbReference type="SAM" id="Phobius"/>
    </source>
</evidence>
<evidence type="ECO:0000256" key="1">
    <source>
        <dbReference type="ARBA" id="ARBA00006484"/>
    </source>
</evidence>
<feature type="coiled-coil region" evidence="3">
    <location>
        <begin position="520"/>
        <end position="547"/>
    </location>
</feature>
<keyword evidence="5" id="KW-1133">Transmembrane helix</keyword>
<comment type="caution">
    <text evidence="7">The sequence shown here is derived from an EMBL/GenBank/DDBJ whole genome shotgun (WGS) entry which is preliminary data.</text>
</comment>
<comment type="similarity">
    <text evidence="1">Belongs to the short-chain dehydrogenases/reductases (SDR) family.</text>
</comment>
<dbReference type="InterPro" id="IPR036291">
    <property type="entry name" value="NAD(P)-bd_dom_sf"/>
</dbReference>
<proteinExistence type="inferred from homology"/>
<evidence type="ECO:0000256" key="3">
    <source>
        <dbReference type="SAM" id="Coils"/>
    </source>
</evidence>
<reference evidence="7 8" key="1">
    <citation type="journal article" date="2023" name="Nucleic Acids Res.">
        <title>The hologenome of Daphnia magna reveals possible DNA methylation and microbiome-mediated evolution of the host genome.</title>
        <authorList>
            <person name="Chaturvedi A."/>
            <person name="Li X."/>
            <person name="Dhandapani V."/>
            <person name="Marshall H."/>
            <person name="Kissane S."/>
            <person name="Cuenca-Cambronero M."/>
            <person name="Asole G."/>
            <person name="Calvet F."/>
            <person name="Ruiz-Romero M."/>
            <person name="Marangio P."/>
            <person name="Guigo R."/>
            <person name="Rago D."/>
            <person name="Mirbahai L."/>
            <person name="Eastwood N."/>
            <person name="Colbourne J.K."/>
            <person name="Zhou J."/>
            <person name="Mallon E."/>
            <person name="Orsini L."/>
        </authorList>
    </citation>
    <scope>NUCLEOTIDE SEQUENCE [LARGE SCALE GENOMIC DNA]</scope>
    <source>
        <strain evidence="7">LRV0_1</strain>
    </source>
</reference>
<keyword evidence="8" id="KW-1185">Reference proteome</keyword>
<sequence>MHELLIFATFVRRVAITTGGDLCNMTFVIVVGWVIFTLIVVKLLYSVFRFIYSVYLIAALGHSLDLRRYGPWAVVTGATDGLGEAYARKLASLGMNIVLIDQSHSKLQEVAYEIKREYRTVHIRTIAVDFTEGQSIYPLLRFELANLPSGVGLLINIIGMDVSLDPSAELTPDDKIQKIINCNIMAMTRLTNMLLPGMIQKQRGIIINVGPLRGTDFSNLTNTSESYNLVYGATKAFVEKFSRDLAAECRQDGIIIQSTMPKMFAMNISALKTMPFLCVHTPDAYVEANLLTLGMEFTATAYWIYNILPQALVKVKGTDATVIALGRSYLCGAGKLVIVSRNRTEIKTMEYVICTAQNFWSDTEAQLLMDKFRDYQHEVGPMKKFKNKKAMWEKISTDILSELGSLKTGAQCENRYKTVRKRKGWVDNQDDKGGGLDLNGESPKRKRFPDDNRTSSGNSRIQTDGSELLKSTDVTETTGDDVEVRRGVGQVSYSNVACDSNDEDEKRDKKRFRQTLSTVLLQIHREKEEARERRHQEKMELLKLLLQ</sequence>
<dbReference type="SUPFAM" id="SSF51735">
    <property type="entry name" value="NAD(P)-binding Rossmann-fold domains"/>
    <property type="match status" value="1"/>
</dbReference>
<dbReference type="Gene3D" id="3.40.50.720">
    <property type="entry name" value="NAD(P)-binding Rossmann-like Domain"/>
    <property type="match status" value="1"/>
</dbReference>
<name>A0ABQ9ZR67_9CRUS</name>
<dbReference type="PROSITE" id="PS50090">
    <property type="entry name" value="MYB_LIKE"/>
    <property type="match status" value="1"/>
</dbReference>
<keyword evidence="5" id="KW-0472">Membrane</keyword>
<dbReference type="InterPro" id="IPR051019">
    <property type="entry name" value="VLCFA-Steroid_DH"/>
</dbReference>
<feature type="transmembrane region" description="Helical" evidence="5">
    <location>
        <begin position="25"/>
        <end position="45"/>
    </location>
</feature>
<dbReference type="EMBL" id="JAOYFB010000005">
    <property type="protein sequence ID" value="KAK4015423.1"/>
    <property type="molecule type" value="Genomic_DNA"/>
</dbReference>
<keyword evidence="2" id="KW-0560">Oxidoreductase</keyword>
<feature type="compositionally biased region" description="Polar residues" evidence="4">
    <location>
        <begin position="454"/>
        <end position="465"/>
    </location>
</feature>
<evidence type="ECO:0000313" key="7">
    <source>
        <dbReference type="EMBL" id="KAK4015423.1"/>
    </source>
</evidence>
<evidence type="ECO:0000259" key="6">
    <source>
        <dbReference type="PROSITE" id="PS50090"/>
    </source>
</evidence>
<keyword evidence="5" id="KW-0812">Transmembrane</keyword>
<dbReference type="InterPro" id="IPR002347">
    <property type="entry name" value="SDR_fam"/>
</dbReference>
<organism evidence="7 8">
    <name type="scientific">Daphnia magna</name>
    <dbReference type="NCBI Taxonomy" id="35525"/>
    <lineage>
        <taxon>Eukaryota</taxon>
        <taxon>Metazoa</taxon>
        <taxon>Ecdysozoa</taxon>
        <taxon>Arthropoda</taxon>
        <taxon>Crustacea</taxon>
        <taxon>Branchiopoda</taxon>
        <taxon>Diplostraca</taxon>
        <taxon>Cladocera</taxon>
        <taxon>Anomopoda</taxon>
        <taxon>Daphniidae</taxon>
        <taxon>Daphnia</taxon>
    </lineage>
</organism>
<dbReference type="CDD" id="cd05356">
    <property type="entry name" value="17beta-HSD1_like_SDR_c"/>
    <property type="match status" value="1"/>
</dbReference>
<dbReference type="Gene3D" id="1.10.10.60">
    <property type="entry name" value="Homeodomain-like"/>
    <property type="match status" value="1"/>
</dbReference>
<evidence type="ECO:0000256" key="4">
    <source>
        <dbReference type="SAM" id="MobiDB-lite"/>
    </source>
</evidence>
<dbReference type="InterPro" id="IPR001005">
    <property type="entry name" value="SANT/Myb"/>
</dbReference>
<evidence type="ECO:0000313" key="8">
    <source>
        <dbReference type="Proteomes" id="UP001234178"/>
    </source>
</evidence>
<feature type="domain" description="Myb-like" evidence="6">
    <location>
        <begin position="360"/>
        <end position="420"/>
    </location>
</feature>